<comment type="similarity">
    <text evidence="2">Belongs to the patched family.</text>
</comment>
<dbReference type="GO" id="GO:0005886">
    <property type="term" value="C:plasma membrane"/>
    <property type="evidence" value="ECO:0007669"/>
    <property type="project" value="TreeGrafter"/>
</dbReference>
<keyword evidence="5 8" id="KW-0472">Membrane</keyword>
<accession>A0A7R9JNN2</accession>
<dbReference type="EMBL" id="OE839112">
    <property type="protein sequence ID" value="CAD7585591.1"/>
    <property type="molecule type" value="Genomic_DNA"/>
</dbReference>
<evidence type="ECO:0000256" key="7">
    <source>
        <dbReference type="SAM" id="MobiDB-lite"/>
    </source>
</evidence>
<reference evidence="9" key="1">
    <citation type="submission" date="2020-11" db="EMBL/GenBank/DDBJ databases">
        <authorList>
            <person name="Tran Van P."/>
        </authorList>
    </citation>
    <scope>NUCLEOTIDE SEQUENCE</scope>
</reference>
<keyword evidence="3 8" id="KW-0812">Transmembrane</keyword>
<evidence type="ECO:0000256" key="4">
    <source>
        <dbReference type="ARBA" id="ARBA00022989"/>
    </source>
</evidence>
<organism evidence="9">
    <name type="scientific">Timema genevievae</name>
    <name type="common">Walking stick</name>
    <dbReference type="NCBI Taxonomy" id="629358"/>
    <lineage>
        <taxon>Eukaryota</taxon>
        <taxon>Metazoa</taxon>
        <taxon>Ecdysozoa</taxon>
        <taxon>Arthropoda</taxon>
        <taxon>Hexapoda</taxon>
        <taxon>Insecta</taxon>
        <taxon>Pterygota</taxon>
        <taxon>Neoptera</taxon>
        <taxon>Polyneoptera</taxon>
        <taxon>Phasmatodea</taxon>
        <taxon>Timematodea</taxon>
        <taxon>Timematoidea</taxon>
        <taxon>Timematidae</taxon>
        <taxon>Timema</taxon>
    </lineage>
</organism>
<feature type="compositionally biased region" description="Basic and acidic residues" evidence="7">
    <location>
        <begin position="201"/>
        <end position="213"/>
    </location>
</feature>
<dbReference type="GO" id="GO:0045879">
    <property type="term" value="P:negative regulation of smoothened signaling pathway"/>
    <property type="evidence" value="ECO:0007669"/>
    <property type="project" value="TreeGrafter"/>
</dbReference>
<comment type="subcellular location">
    <subcellularLocation>
        <location evidence="1">Membrane</location>
        <topology evidence="1">Multi-pass membrane protein</topology>
    </subcellularLocation>
</comment>
<keyword evidence="4 8" id="KW-1133">Transmembrane helix</keyword>
<feature type="compositionally biased region" description="Low complexity" evidence="7">
    <location>
        <begin position="142"/>
        <end position="172"/>
    </location>
</feature>
<dbReference type="GO" id="GO:0008158">
    <property type="term" value="F:hedgehog receptor activity"/>
    <property type="evidence" value="ECO:0007669"/>
    <property type="project" value="TreeGrafter"/>
</dbReference>
<feature type="transmembrane region" description="Helical" evidence="8">
    <location>
        <begin position="23"/>
        <end position="50"/>
    </location>
</feature>
<feature type="region of interest" description="Disordered" evidence="7">
    <location>
        <begin position="243"/>
        <end position="276"/>
    </location>
</feature>
<dbReference type="GO" id="GO:0005119">
    <property type="term" value="F:smoothened binding"/>
    <property type="evidence" value="ECO:0007669"/>
    <property type="project" value="TreeGrafter"/>
</dbReference>
<gene>
    <name evidence="9" type="ORF">TGEB3V08_LOCUS91</name>
</gene>
<name>A0A7R9JNN2_TIMGE</name>
<dbReference type="AlphaFoldDB" id="A0A7R9JNN2"/>
<dbReference type="PANTHER" id="PTHR46022">
    <property type="entry name" value="PROTEIN PATCHED"/>
    <property type="match status" value="1"/>
</dbReference>
<evidence type="ECO:0000256" key="2">
    <source>
        <dbReference type="ARBA" id="ARBA00005585"/>
    </source>
</evidence>
<protein>
    <submittedName>
        <fullName evidence="9">Uncharacterized protein</fullName>
    </submittedName>
</protein>
<keyword evidence="6" id="KW-0325">Glycoprotein</keyword>
<evidence type="ECO:0000256" key="1">
    <source>
        <dbReference type="ARBA" id="ARBA00004141"/>
    </source>
</evidence>
<dbReference type="GO" id="GO:0097108">
    <property type="term" value="F:hedgehog family protein binding"/>
    <property type="evidence" value="ECO:0007669"/>
    <property type="project" value="TreeGrafter"/>
</dbReference>
<proteinExistence type="inferred from homology"/>
<evidence type="ECO:0000256" key="5">
    <source>
        <dbReference type="ARBA" id="ARBA00023136"/>
    </source>
</evidence>
<evidence type="ECO:0000256" key="3">
    <source>
        <dbReference type="ARBA" id="ARBA00022692"/>
    </source>
</evidence>
<sequence length="276" mass="28996">MAIMVKGITLTINQTANNRGIRVVSYFFSVLVTLVVVGLVNGLVFFPVLLSLIGPAAEVVPYDHPDRISTPSPPPSPVRTRVGSCRVSKVAPPRRGQCNRLHAEPSLTTITEEGNSWHSTHEIVVQPELVVETTTYGPTQKTASESCPSSQTSTPPSSTQSHVTTKVTATAHVKVEVHTPLPGAVDREVGGGNSKSRSSRSSRDSGSESDHSGRHSSPPPQGPHWAKRVKSSLAGFLSPALMGGANSCRGKLAKAGGFSRLSGDNKANGGHGFVSP</sequence>
<evidence type="ECO:0000256" key="8">
    <source>
        <dbReference type="SAM" id="Phobius"/>
    </source>
</evidence>
<dbReference type="PANTHER" id="PTHR46022:SF1">
    <property type="entry name" value="PROTEIN PATCHED"/>
    <property type="match status" value="1"/>
</dbReference>
<evidence type="ECO:0000313" key="9">
    <source>
        <dbReference type="EMBL" id="CAD7585591.1"/>
    </source>
</evidence>
<feature type="region of interest" description="Disordered" evidence="7">
    <location>
        <begin position="135"/>
        <end position="228"/>
    </location>
</feature>
<evidence type="ECO:0000256" key="6">
    <source>
        <dbReference type="ARBA" id="ARBA00023180"/>
    </source>
</evidence>